<keyword evidence="3" id="KW-0812">Transmembrane</keyword>
<gene>
    <name evidence="6" type="ORF">GUJ93_ZPchr0001g29356</name>
</gene>
<dbReference type="PROSITE" id="PS50222">
    <property type="entry name" value="EF_HAND_2"/>
    <property type="match status" value="1"/>
</dbReference>
<evidence type="ECO:0000313" key="7">
    <source>
        <dbReference type="Proteomes" id="UP000729402"/>
    </source>
</evidence>
<keyword evidence="1" id="KW-0050">Antiport</keyword>
<evidence type="ECO:0000313" key="6">
    <source>
        <dbReference type="EMBL" id="KAG8053013.1"/>
    </source>
</evidence>
<dbReference type="OrthoDB" id="26525at2759"/>
<keyword evidence="2" id="KW-0406">Ion transport</keyword>
<protein>
    <recommendedName>
        <fullName evidence="5">EF-hand domain-containing protein</fullName>
    </recommendedName>
</protein>
<feature type="chain" id="PRO_5035252672" description="EF-hand domain-containing protein" evidence="4">
    <location>
        <begin position="24"/>
        <end position="302"/>
    </location>
</feature>
<keyword evidence="3" id="KW-1133">Transmembrane helix</keyword>
<keyword evidence="3" id="KW-0472">Membrane</keyword>
<proteinExistence type="predicted"/>
<evidence type="ECO:0000256" key="4">
    <source>
        <dbReference type="SAM" id="SignalP"/>
    </source>
</evidence>
<dbReference type="GO" id="GO:0006874">
    <property type="term" value="P:intracellular calcium ion homeostasis"/>
    <property type="evidence" value="ECO:0007669"/>
    <property type="project" value="TreeGrafter"/>
</dbReference>
<reference evidence="6" key="2">
    <citation type="submission" date="2021-02" db="EMBL/GenBank/DDBJ databases">
        <authorList>
            <person name="Kimball J.A."/>
            <person name="Haas M.W."/>
            <person name="Macchietto M."/>
            <person name="Kono T."/>
            <person name="Duquette J."/>
            <person name="Shao M."/>
        </authorList>
    </citation>
    <scope>NUCLEOTIDE SEQUENCE</scope>
    <source>
        <tissue evidence="6">Fresh leaf tissue</tissue>
    </source>
</reference>
<dbReference type="GO" id="GO:0015369">
    <property type="term" value="F:calcium:proton antiporter activity"/>
    <property type="evidence" value="ECO:0007669"/>
    <property type="project" value="TreeGrafter"/>
</dbReference>
<evidence type="ECO:0000256" key="2">
    <source>
        <dbReference type="ARBA" id="ARBA00023065"/>
    </source>
</evidence>
<dbReference type="PANTHER" id="PTHR31503">
    <property type="entry name" value="VACUOLAR CALCIUM ION TRANSPORTER"/>
    <property type="match status" value="1"/>
</dbReference>
<dbReference type="PANTHER" id="PTHR31503:SF52">
    <property type="entry name" value="SODIUM_CALCIUM EXCHANGER NCL1"/>
    <property type="match status" value="1"/>
</dbReference>
<keyword evidence="1" id="KW-0813">Transport</keyword>
<dbReference type="Proteomes" id="UP000729402">
    <property type="component" value="Unassembled WGS sequence"/>
</dbReference>
<evidence type="ECO:0000259" key="5">
    <source>
        <dbReference type="PROSITE" id="PS50222"/>
    </source>
</evidence>
<keyword evidence="7" id="KW-1185">Reference proteome</keyword>
<dbReference type="PROSITE" id="PS00018">
    <property type="entry name" value="EF_HAND_1"/>
    <property type="match status" value="1"/>
</dbReference>
<dbReference type="EMBL" id="JAAALK010000288">
    <property type="protein sequence ID" value="KAG8053013.1"/>
    <property type="molecule type" value="Genomic_DNA"/>
</dbReference>
<evidence type="ECO:0000256" key="1">
    <source>
        <dbReference type="ARBA" id="ARBA00022449"/>
    </source>
</evidence>
<feature type="domain" description="EF-hand" evidence="5">
    <location>
        <begin position="110"/>
        <end position="145"/>
    </location>
</feature>
<accession>A0A8J5VM64</accession>
<dbReference type="GO" id="GO:0005509">
    <property type="term" value="F:calcium ion binding"/>
    <property type="evidence" value="ECO:0007669"/>
    <property type="project" value="InterPro"/>
</dbReference>
<dbReference type="InterPro" id="IPR004713">
    <property type="entry name" value="CaH_exchang"/>
</dbReference>
<evidence type="ECO:0000256" key="3">
    <source>
        <dbReference type="SAM" id="Phobius"/>
    </source>
</evidence>
<comment type="caution">
    <text evidence="6">The sequence shown here is derived from an EMBL/GenBank/DDBJ whole genome shotgun (WGS) entry which is preliminary data.</text>
</comment>
<name>A0A8J5VM64_ZIZPA</name>
<feature type="signal peptide" evidence="4">
    <location>
        <begin position="1"/>
        <end position="23"/>
    </location>
</feature>
<dbReference type="GO" id="GO:0016020">
    <property type="term" value="C:membrane"/>
    <property type="evidence" value="ECO:0007669"/>
    <property type="project" value="InterPro"/>
</dbReference>
<keyword evidence="4" id="KW-0732">Signal</keyword>
<reference evidence="6" key="1">
    <citation type="journal article" date="2021" name="bioRxiv">
        <title>Whole Genome Assembly and Annotation of Northern Wild Rice, Zizania palustris L., Supports a Whole Genome Duplication in the Zizania Genus.</title>
        <authorList>
            <person name="Haas M."/>
            <person name="Kono T."/>
            <person name="Macchietto M."/>
            <person name="Millas R."/>
            <person name="McGilp L."/>
            <person name="Shao M."/>
            <person name="Duquette J."/>
            <person name="Hirsch C.N."/>
            <person name="Kimball J."/>
        </authorList>
    </citation>
    <scope>NUCLEOTIDE SEQUENCE</scope>
    <source>
        <tissue evidence="6">Fresh leaf tissue</tissue>
    </source>
</reference>
<dbReference type="InterPro" id="IPR002048">
    <property type="entry name" value="EF_hand_dom"/>
</dbReference>
<feature type="transmembrane region" description="Helical" evidence="3">
    <location>
        <begin position="170"/>
        <end position="191"/>
    </location>
</feature>
<organism evidence="6 7">
    <name type="scientific">Zizania palustris</name>
    <name type="common">Northern wild rice</name>
    <dbReference type="NCBI Taxonomy" id="103762"/>
    <lineage>
        <taxon>Eukaryota</taxon>
        <taxon>Viridiplantae</taxon>
        <taxon>Streptophyta</taxon>
        <taxon>Embryophyta</taxon>
        <taxon>Tracheophyta</taxon>
        <taxon>Spermatophyta</taxon>
        <taxon>Magnoliopsida</taxon>
        <taxon>Liliopsida</taxon>
        <taxon>Poales</taxon>
        <taxon>Poaceae</taxon>
        <taxon>BOP clade</taxon>
        <taxon>Oryzoideae</taxon>
        <taxon>Oryzeae</taxon>
        <taxon>Zizaniinae</taxon>
        <taxon>Zizania</taxon>
    </lineage>
</organism>
<feature type="transmembrane region" description="Helical" evidence="3">
    <location>
        <begin position="203"/>
        <end position="225"/>
    </location>
</feature>
<dbReference type="AlphaFoldDB" id="A0A8J5VM64"/>
<sequence>MGLLAGSTVFLLTLLWGTCVIVGKCDIGPNGVAVDLQDNKGFSLTGTGISTDIQTSYAARLWDICSSLYHCSVPENVEDPPRTASSCLAGTYCHAQMEALGRLLNNDGTPNESVIKKLFTKIDIDGDKALSRAELHALSLRTRQEHDLLVDRSDEAVESVENPGWCIAKAVGLLLLGTAIAAAFADPLVMLKKQRTCSLTFSEVYGGVTMNNTLCLGVFLALIYVRNLTWDFSVRGARHSARLCHHGALYKLQNHIPALDLSSAYIAVPTFAGCCLHPRLHLRLVINKAFELLVLDATIVTV</sequence>
<dbReference type="InterPro" id="IPR018247">
    <property type="entry name" value="EF_Hand_1_Ca_BS"/>
</dbReference>